<protein>
    <recommendedName>
        <fullName evidence="5">Membralin</fullName>
    </recommendedName>
</protein>
<evidence type="ECO:0000313" key="3">
    <source>
        <dbReference type="EMBL" id="RCN38303.1"/>
    </source>
</evidence>
<evidence type="ECO:0000256" key="1">
    <source>
        <dbReference type="SAM" id="MobiDB-lite"/>
    </source>
</evidence>
<gene>
    <name evidence="3" type="ORF">ANCCAN_15783</name>
</gene>
<evidence type="ECO:0008006" key="5">
    <source>
        <dbReference type="Google" id="ProtNLM"/>
    </source>
</evidence>
<dbReference type="Pfam" id="PF09746">
    <property type="entry name" value="Membralin"/>
    <property type="match status" value="1"/>
</dbReference>
<dbReference type="AlphaFoldDB" id="A0A368G1F5"/>
<sequence length="628" mass="71955">MAERPIEINVDVDVPAPNQQQNRNGDARAQAQNNTQFGVVRDRLFHAMLVKVALSYSSHVSIFWRRVIEFISLFIALSLLSTLLFVHLMFTRSSTTCLDHIKDSWPRDGVVRLEVVHNLRMLEYKENWINWYKNERSQMTCTFNPIDVLLYGPQAMPAELRAGRPRHAEKLPAQNKSGVKREEREASRESSLLSYFLRVPTELLLNNDQSSDYGPYEEYEESEEYSGNVFEQEADAETAFSEHFRQRFKPEDAFRYEYRVEYSLLYGILRLPVSFRHKHNITTLWARVDADSECFGDAFSRRVMRAVVGFEDVVMASLRALAQNSSEDDSSGLGYLHDLSTNEHFHFVSFMMSKSSYITAAIVMLIFTFAISMLLRFSHHQIFLFIVDLLHMFELNQPLVFPAAPLLTVILALVGMEAIMSEVFADTTTAFYVILIVWIADQYDAICCHSHVSKRYWLRFFYLYQFFFYAYQYRFGGQYGGMALITSTAFIIHSMVFFFHHYEMPLILYQDRLQRILTEINTAPPAGPLDVQQVTVSIHTRPIVSEASSSDDRHRNESGESSSGQAHDASSHYHDVEGASTSYVDAEVVVTGEASVVMNTPFPSTSADAVERVAEEVVSEAIDELFLS</sequence>
<comment type="caution">
    <text evidence="3">The sequence shown here is derived from an EMBL/GenBank/DDBJ whole genome shotgun (WGS) entry which is preliminary data.</text>
</comment>
<proteinExistence type="predicted"/>
<feature type="transmembrane region" description="Helical" evidence="2">
    <location>
        <begin position="357"/>
        <end position="378"/>
    </location>
</feature>
<dbReference type="Proteomes" id="UP000252519">
    <property type="component" value="Unassembled WGS sequence"/>
</dbReference>
<evidence type="ECO:0000256" key="2">
    <source>
        <dbReference type="SAM" id="Phobius"/>
    </source>
</evidence>
<feature type="transmembrane region" description="Helical" evidence="2">
    <location>
        <begin position="479"/>
        <end position="499"/>
    </location>
</feature>
<dbReference type="PANTHER" id="PTHR21650">
    <property type="entry name" value="MEMBRALIN/KINETOCHORE PROTEIN NUF2"/>
    <property type="match status" value="1"/>
</dbReference>
<feature type="transmembrane region" description="Helical" evidence="2">
    <location>
        <begin position="431"/>
        <end position="449"/>
    </location>
</feature>
<dbReference type="GO" id="GO:0005783">
    <property type="term" value="C:endoplasmic reticulum"/>
    <property type="evidence" value="ECO:0007669"/>
    <property type="project" value="TreeGrafter"/>
</dbReference>
<feature type="region of interest" description="Disordered" evidence="1">
    <location>
        <begin position="162"/>
        <end position="185"/>
    </location>
</feature>
<dbReference type="GO" id="GO:1904294">
    <property type="term" value="P:positive regulation of ERAD pathway"/>
    <property type="evidence" value="ECO:0007669"/>
    <property type="project" value="TreeGrafter"/>
</dbReference>
<evidence type="ECO:0000313" key="4">
    <source>
        <dbReference type="Proteomes" id="UP000252519"/>
    </source>
</evidence>
<feature type="transmembrane region" description="Helical" evidence="2">
    <location>
        <begin position="399"/>
        <end position="419"/>
    </location>
</feature>
<dbReference type="STRING" id="29170.A0A368G1F5"/>
<dbReference type="GO" id="GO:0034976">
    <property type="term" value="P:response to endoplasmic reticulum stress"/>
    <property type="evidence" value="ECO:0007669"/>
    <property type="project" value="TreeGrafter"/>
</dbReference>
<name>A0A368G1F5_ANCCA</name>
<keyword evidence="2" id="KW-0812">Transmembrane</keyword>
<feature type="transmembrane region" description="Helical" evidence="2">
    <location>
        <begin position="67"/>
        <end position="90"/>
    </location>
</feature>
<dbReference type="PANTHER" id="PTHR21650:SF4">
    <property type="entry name" value="MEMBRALIN"/>
    <property type="match status" value="1"/>
</dbReference>
<keyword evidence="2" id="KW-0472">Membrane</keyword>
<reference evidence="3 4" key="1">
    <citation type="submission" date="2014-10" db="EMBL/GenBank/DDBJ databases">
        <title>Draft genome of the hookworm Ancylostoma caninum.</title>
        <authorList>
            <person name="Mitreva M."/>
        </authorList>
    </citation>
    <scope>NUCLEOTIDE SEQUENCE [LARGE SCALE GENOMIC DNA]</scope>
    <source>
        <strain evidence="3 4">Baltimore</strain>
    </source>
</reference>
<feature type="region of interest" description="Disordered" evidence="1">
    <location>
        <begin position="546"/>
        <end position="574"/>
    </location>
</feature>
<accession>A0A368G1F5</accession>
<dbReference type="OrthoDB" id="6779347at2759"/>
<keyword evidence="2" id="KW-1133">Transmembrane helix</keyword>
<dbReference type="EMBL" id="JOJR01000410">
    <property type="protein sequence ID" value="RCN38303.1"/>
    <property type="molecule type" value="Genomic_DNA"/>
</dbReference>
<dbReference type="InterPro" id="IPR019144">
    <property type="entry name" value="Membralin"/>
</dbReference>
<organism evidence="3 4">
    <name type="scientific">Ancylostoma caninum</name>
    <name type="common">Dog hookworm</name>
    <dbReference type="NCBI Taxonomy" id="29170"/>
    <lineage>
        <taxon>Eukaryota</taxon>
        <taxon>Metazoa</taxon>
        <taxon>Ecdysozoa</taxon>
        <taxon>Nematoda</taxon>
        <taxon>Chromadorea</taxon>
        <taxon>Rhabditida</taxon>
        <taxon>Rhabditina</taxon>
        <taxon>Rhabditomorpha</taxon>
        <taxon>Strongyloidea</taxon>
        <taxon>Ancylostomatidae</taxon>
        <taxon>Ancylostomatinae</taxon>
        <taxon>Ancylostoma</taxon>
    </lineage>
</organism>
<keyword evidence="4" id="KW-1185">Reference proteome</keyword>